<feature type="chain" id="PRO_5041432400" evidence="1">
    <location>
        <begin position="23"/>
        <end position="130"/>
    </location>
</feature>
<feature type="signal peptide" evidence="1">
    <location>
        <begin position="1"/>
        <end position="22"/>
    </location>
</feature>
<name>A0AA39FGF2_MICHY</name>
<keyword evidence="3" id="KW-1185">Reference proteome</keyword>
<evidence type="ECO:0000313" key="3">
    <source>
        <dbReference type="Proteomes" id="UP001168972"/>
    </source>
</evidence>
<evidence type="ECO:0000256" key="1">
    <source>
        <dbReference type="SAM" id="SignalP"/>
    </source>
</evidence>
<gene>
    <name evidence="2" type="ORF">PV327_002870</name>
</gene>
<dbReference type="Proteomes" id="UP001168972">
    <property type="component" value="Unassembled WGS sequence"/>
</dbReference>
<proteinExistence type="predicted"/>
<accession>A0AA39FGF2</accession>
<reference evidence="2" key="1">
    <citation type="journal article" date="2023" name="bioRxiv">
        <title>Scaffold-level genome assemblies of two parasitoid biocontrol wasps reveal the parthenogenesis mechanism and an associated novel virus.</title>
        <authorList>
            <person name="Inwood S."/>
            <person name="Skelly J."/>
            <person name="Guhlin J."/>
            <person name="Harrop T."/>
            <person name="Goldson S."/>
            <person name="Dearden P."/>
        </authorList>
    </citation>
    <scope>NUCLEOTIDE SEQUENCE</scope>
    <source>
        <strain evidence="2">Lincoln</strain>
        <tissue evidence="2">Whole body</tissue>
    </source>
</reference>
<keyword evidence="1" id="KW-0732">Signal</keyword>
<organism evidence="2 3">
    <name type="scientific">Microctonus hyperodae</name>
    <name type="common">Parasitoid wasp</name>
    <dbReference type="NCBI Taxonomy" id="165561"/>
    <lineage>
        <taxon>Eukaryota</taxon>
        <taxon>Metazoa</taxon>
        <taxon>Ecdysozoa</taxon>
        <taxon>Arthropoda</taxon>
        <taxon>Hexapoda</taxon>
        <taxon>Insecta</taxon>
        <taxon>Pterygota</taxon>
        <taxon>Neoptera</taxon>
        <taxon>Endopterygota</taxon>
        <taxon>Hymenoptera</taxon>
        <taxon>Apocrita</taxon>
        <taxon>Ichneumonoidea</taxon>
        <taxon>Braconidae</taxon>
        <taxon>Euphorinae</taxon>
        <taxon>Microctonus</taxon>
    </lineage>
</organism>
<evidence type="ECO:0000313" key="2">
    <source>
        <dbReference type="EMBL" id="KAK0169124.1"/>
    </source>
</evidence>
<sequence length="130" mass="14742">MTSINIWATFIVTALCISLNRSAPQNGWVWPNQIHSTRDKQINNKTGLIISNPADKDENNNDFSSDNNNEILNTIKCGINEKHVTLNGHQSLYCDDYDEHKLEENGVTFLDNNCKNVASKNALIMDYKSR</sequence>
<reference evidence="2" key="2">
    <citation type="submission" date="2023-03" db="EMBL/GenBank/DDBJ databases">
        <authorList>
            <person name="Inwood S.N."/>
            <person name="Skelly J.G."/>
            <person name="Guhlin J."/>
            <person name="Harrop T.W.R."/>
            <person name="Goldson S.G."/>
            <person name="Dearden P.K."/>
        </authorList>
    </citation>
    <scope>NUCLEOTIDE SEQUENCE</scope>
    <source>
        <strain evidence="2">Lincoln</strain>
        <tissue evidence="2">Whole body</tissue>
    </source>
</reference>
<dbReference type="AlphaFoldDB" id="A0AA39FGF2"/>
<dbReference type="EMBL" id="JAQQBR010001831">
    <property type="protein sequence ID" value="KAK0169124.1"/>
    <property type="molecule type" value="Genomic_DNA"/>
</dbReference>
<comment type="caution">
    <text evidence="2">The sequence shown here is derived from an EMBL/GenBank/DDBJ whole genome shotgun (WGS) entry which is preliminary data.</text>
</comment>
<protein>
    <submittedName>
        <fullName evidence="2">Uncharacterized protein</fullName>
    </submittedName>
</protein>